<feature type="compositionally biased region" description="Basic and acidic residues" evidence="1">
    <location>
        <begin position="33"/>
        <end position="47"/>
    </location>
</feature>
<evidence type="ECO:0000313" key="2">
    <source>
        <dbReference type="EMBL" id="MPN54410.1"/>
    </source>
</evidence>
<accession>A0A645IU40</accession>
<sequence length="74" mass="8856">MCFKPHSQIAFFDLIHSQYHFVKRFRHTLRENQEYEKRKYKPADGKQKSGNIHHRQIAVNIGKGEHNDHLPVAF</sequence>
<feature type="region of interest" description="Disordered" evidence="1">
    <location>
        <begin position="33"/>
        <end position="52"/>
    </location>
</feature>
<dbReference type="AlphaFoldDB" id="A0A645IU40"/>
<evidence type="ECO:0000256" key="1">
    <source>
        <dbReference type="SAM" id="MobiDB-lite"/>
    </source>
</evidence>
<comment type="caution">
    <text evidence="2">The sequence shown here is derived from an EMBL/GenBank/DDBJ whole genome shotgun (WGS) entry which is preliminary data.</text>
</comment>
<organism evidence="2">
    <name type="scientific">bioreactor metagenome</name>
    <dbReference type="NCBI Taxonomy" id="1076179"/>
    <lineage>
        <taxon>unclassified sequences</taxon>
        <taxon>metagenomes</taxon>
        <taxon>ecological metagenomes</taxon>
    </lineage>
</organism>
<protein>
    <submittedName>
        <fullName evidence="2">Uncharacterized protein</fullName>
    </submittedName>
</protein>
<name>A0A645IU40_9ZZZZ</name>
<reference evidence="2" key="1">
    <citation type="submission" date="2019-08" db="EMBL/GenBank/DDBJ databases">
        <authorList>
            <person name="Kucharzyk K."/>
            <person name="Murdoch R.W."/>
            <person name="Higgins S."/>
            <person name="Loffler F."/>
        </authorList>
    </citation>
    <scope>NUCLEOTIDE SEQUENCE</scope>
</reference>
<dbReference type="EMBL" id="VSSQ01122606">
    <property type="protein sequence ID" value="MPN54410.1"/>
    <property type="molecule type" value="Genomic_DNA"/>
</dbReference>
<gene>
    <name evidence="2" type="ORF">SDC9_202080</name>
</gene>
<proteinExistence type="predicted"/>